<feature type="region of interest" description="Disordered" evidence="1">
    <location>
        <begin position="506"/>
        <end position="528"/>
    </location>
</feature>
<dbReference type="InterPro" id="IPR001810">
    <property type="entry name" value="F-box_dom"/>
</dbReference>
<organism evidence="3 4">
    <name type="scientific">Rickenella mellea</name>
    <dbReference type="NCBI Taxonomy" id="50990"/>
    <lineage>
        <taxon>Eukaryota</taxon>
        <taxon>Fungi</taxon>
        <taxon>Dikarya</taxon>
        <taxon>Basidiomycota</taxon>
        <taxon>Agaricomycotina</taxon>
        <taxon>Agaricomycetes</taxon>
        <taxon>Hymenochaetales</taxon>
        <taxon>Rickenellaceae</taxon>
        <taxon>Rickenella</taxon>
    </lineage>
</organism>
<dbReference type="EMBL" id="ML170255">
    <property type="protein sequence ID" value="TDL15987.1"/>
    <property type="molecule type" value="Genomic_DNA"/>
</dbReference>
<dbReference type="VEuPathDB" id="FungiDB:BD410DRAFT_795855"/>
<feature type="region of interest" description="Disordered" evidence="1">
    <location>
        <begin position="348"/>
        <end position="370"/>
    </location>
</feature>
<protein>
    <recommendedName>
        <fullName evidence="2">F-box domain-containing protein</fullName>
    </recommendedName>
</protein>
<reference evidence="3 4" key="1">
    <citation type="submission" date="2018-06" db="EMBL/GenBank/DDBJ databases">
        <title>A transcriptomic atlas of mushroom development highlights an independent origin of complex multicellularity.</title>
        <authorList>
            <consortium name="DOE Joint Genome Institute"/>
            <person name="Krizsan K."/>
            <person name="Almasi E."/>
            <person name="Merenyi Z."/>
            <person name="Sahu N."/>
            <person name="Viragh M."/>
            <person name="Koszo T."/>
            <person name="Mondo S."/>
            <person name="Kiss B."/>
            <person name="Balint B."/>
            <person name="Kues U."/>
            <person name="Barry K."/>
            <person name="Hegedus J.C."/>
            <person name="Henrissat B."/>
            <person name="Johnson J."/>
            <person name="Lipzen A."/>
            <person name="Ohm R."/>
            <person name="Nagy I."/>
            <person name="Pangilinan J."/>
            <person name="Yan J."/>
            <person name="Xiong Y."/>
            <person name="Grigoriev I.V."/>
            <person name="Hibbett D.S."/>
            <person name="Nagy L.G."/>
        </authorList>
    </citation>
    <scope>NUCLEOTIDE SEQUENCE [LARGE SCALE GENOMIC DNA]</scope>
    <source>
        <strain evidence="3 4">SZMC22713</strain>
    </source>
</reference>
<proteinExistence type="predicted"/>
<dbReference type="STRING" id="50990.A0A4Y7PKS5"/>
<evidence type="ECO:0000259" key="2">
    <source>
        <dbReference type="PROSITE" id="PS50181"/>
    </source>
</evidence>
<dbReference type="CDD" id="cd22150">
    <property type="entry name" value="F-box_CeFBXA-like"/>
    <property type="match status" value="1"/>
</dbReference>
<name>A0A4Y7PKS5_9AGAM</name>
<feature type="compositionally biased region" description="Basic and acidic residues" evidence="1">
    <location>
        <begin position="506"/>
        <end position="518"/>
    </location>
</feature>
<evidence type="ECO:0000313" key="4">
    <source>
        <dbReference type="Proteomes" id="UP000294933"/>
    </source>
</evidence>
<dbReference type="PROSITE" id="PS50181">
    <property type="entry name" value="FBOX"/>
    <property type="match status" value="1"/>
</dbReference>
<dbReference type="OrthoDB" id="2751409at2759"/>
<keyword evidence="4" id="KW-1185">Reference proteome</keyword>
<dbReference type="SUPFAM" id="SSF81383">
    <property type="entry name" value="F-box domain"/>
    <property type="match status" value="1"/>
</dbReference>
<evidence type="ECO:0000313" key="3">
    <source>
        <dbReference type="EMBL" id="TDL15987.1"/>
    </source>
</evidence>
<evidence type="ECO:0000256" key="1">
    <source>
        <dbReference type="SAM" id="MobiDB-lite"/>
    </source>
</evidence>
<feature type="domain" description="F-box" evidence="2">
    <location>
        <begin position="1"/>
        <end position="46"/>
    </location>
</feature>
<dbReference type="SMART" id="SM00256">
    <property type="entry name" value="FBOX"/>
    <property type="match status" value="1"/>
</dbReference>
<gene>
    <name evidence="3" type="ORF">BD410DRAFT_795855</name>
</gene>
<dbReference type="Proteomes" id="UP000294933">
    <property type="component" value="Unassembled WGS sequence"/>
</dbReference>
<accession>A0A4Y7PKS5</accession>
<dbReference type="Pfam" id="PF00646">
    <property type="entry name" value="F-box"/>
    <property type="match status" value="1"/>
</dbReference>
<sequence length="634" mass="71770">MTLLCLPVEVLSQVIEKLELKSILRCRRVCQILRKVVDSSVSIQYAIELLASGVLNNRIAPSDASVAAQSKSKRLANLRRLNTAWKYLRLPTEGINIPTQNWSTTYELSGGLFIQDVNEDLLAGQEVGSQSTLSWVELPSMSHRVVEVGEGEGGRGEEPRWTTREFEFRVADLCLDVERDLIVLVERRDTEAILPDGEIQYTITCILRFFSLSSFAHHPDASQRTISVCFVSPISDYMMVIQLGGDHLALLLPTRHNWLAGTDRFFLCDWTSGVRKDGGTVYDEAIIPQWDTVCFISHDTLLLPDTTGSVLNIYTFTDEPRSLFRAISLRLPHKSELATLVSITARSEPAPRSPHVRRRSSRPTTPWAYQRRPFTTDPDSAIVVLTLQYLMEENPFEAEETFVVHRSTFLELARRGVRSANSHATHVDARTPLEWAAWGPNCTRWGLGAPPPRWVCYTYGQRFVSMDPVPVRRMEDEDGQLSRPLIRITVYDFNMMNAKRDIPIEDDSHEKSHIRSEHPPYITSRNPNADADLHQAITNIRQLEVESGEVGGRCISANDAFGDYVSEVQNITTESVTSRPRILENDIVSSLPYRVVTTHEVFDWDSVMIDDERIIGLKEMPDAYGLESLEVLLM</sequence>
<dbReference type="InterPro" id="IPR036047">
    <property type="entry name" value="F-box-like_dom_sf"/>
</dbReference>
<dbReference type="AlphaFoldDB" id="A0A4Y7PKS5"/>